<evidence type="ECO:0000256" key="2">
    <source>
        <dbReference type="ARBA" id="ARBA00022723"/>
    </source>
</evidence>
<comment type="caution">
    <text evidence="5">The sequence shown here is derived from an EMBL/GenBank/DDBJ whole genome shotgun (WGS) entry which is preliminary data.</text>
</comment>
<evidence type="ECO:0000259" key="4">
    <source>
        <dbReference type="Pfam" id="PF03328"/>
    </source>
</evidence>
<evidence type="ECO:0000313" key="6">
    <source>
        <dbReference type="Proteomes" id="UP001597252"/>
    </source>
</evidence>
<dbReference type="PIRSF" id="PIRSF015582">
    <property type="entry name" value="Cit_lyase_B"/>
    <property type="match status" value="1"/>
</dbReference>
<dbReference type="GO" id="GO:0016829">
    <property type="term" value="F:lyase activity"/>
    <property type="evidence" value="ECO:0007669"/>
    <property type="project" value="UniProtKB-KW"/>
</dbReference>
<dbReference type="SUPFAM" id="SSF51621">
    <property type="entry name" value="Phosphoenolpyruvate/pyruvate domain"/>
    <property type="match status" value="1"/>
</dbReference>
<evidence type="ECO:0000313" key="5">
    <source>
        <dbReference type="EMBL" id="MFD1485525.1"/>
    </source>
</evidence>
<feature type="domain" description="HpcH/HpaI aldolase/citrate lyase" evidence="4">
    <location>
        <begin position="9"/>
        <end position="228"/>
    </location>
</feature>
<dbReference type="InterPro" id="IPR015813">
    <property type="entry name" value="Pyrv/PenolPyrv_kinase-like_dom"/>
</dbReference>
<keyword evidence="3" id="KW-0460">Magnesium</keyword>
<gene>
    <name evidence="5" type="ORF">ACFQ5J_09825</name>
</gene>
<evidence type="ECO:0000256" key="3">
    <source>
        <dbReference type="ARBA" id="ARBA00022842"/>
    </source>
</evidence>
<keyword evidence="6" id="KW-1185">Reference proteome</keyword>
<keyword evidence="2" id="KW-0479">Metal-binding</keyword>
<dbReference type="InterPro" id="IPR040442">
    <property type="entry name" value="Pyrv_kinase-like_dom_sf"/>
</dbReference>
<dbReference type="Pfam" id="PF03328">
    <property type="entry name" value="HpcH_HpaI"/>
    <property type="match status" value="1"/>
</dbReference>
<evidence type="ECO:0000256" key="1">
    <source>
        <dbReference type="ARBA" id="ARBA00001946"/>
    </source>
</evidence>
<dbReference type="InterPro" id="IPR011206">
    <property type="entry name" value="Citrate_lyase_beta/mcl1/mcl2"/>
</dbReference>
<sequence>MTVTDRIRRTMIFLNTQRAALVKDAFIYRPDCVILDLEDAVAANEKDAARFQLYQTLKHVDYRGVERWVRINGLDTDLFEEDIKAAVAGGTEGIRLPKTETASDVQLVEEKVAAAEKQFGRPVGSTMLMAALESPLAIINAFEIAKSSPRLMGIALSAGDYVRTLHAKRTVAGIELFGARSQMIIAARAAGVMAFDTVYTDIDNMAGFKEEVELIKNMGFDGKSLISPKQIKVAHEIFNPSAKEITHAAHVIQAVRDNGDKGVGVLTVDGKMVDIAWVEGAQRTLDLAKAAGLYKGDLA</sequence>
<organism evidence="5 6">
    <name type="scientific">Lacticaseibacillus baoqingensis</name>
    <dbReference type="NCBI Taxonomy" id="2486013"/>
    <lineage>
        <taxon>Bacteria</taxon>
        <taxon>Bacillati</taxon>
        <taxon>Bacillota</taxon>
        <taxon>Bacilli</taxon>
        <taxon>Lactobacillales</taxon>
        <taxon>Lactobacillaceae</taxon>
        <taxon>Lacticaseibacillus</taxon>
    </lineage>
</organism>
<proteinExistence type="predicted"/>
<dbReference type="EMBL" id="JBHTON010000032">
    <property type="protein sequence ID" value="MFD1485525.1"/>
    <property type="molecule type" value="Genomic_DNA"/>
</dbReference>
<dbReference type="InterPro" id="IPR005000">
    <property type="entry name" value="Aldolase/citrate-lyase_domain"/>
</dbReference>
<comment type="cofactor">
    <cofactor evidence="1">
        <name>Mg(2+)</name>
        <dbReference type="ChEBI" id="CHEBI:18420"/>
    </cofactor>
</comment>
<reference evidence="6" key="1">
    <citation type="journal article" date="2019" name="Int. J. Syst. Evol. Microbiol.">
        <title>The Global Catalogue of Microorganisms (GCM) 10K type strain sequencing project: providing services to taxonomists for standard genome sequencing and annotation.</title>
        <authorList>
            <consortium name="The Broad Institute Genomics Platform"/>
            <consortium name="The Broad Institute Genome Sequencing Center for Infectious Disease"/>
            <person name="Wu L."/>
            <person name="Ma J."/>
        </authorList>
    </citation>
    <scope>NUCLEOTIDE SEQUENCE [LARGE SCALE GENOMIC DNA]</scope>
    <source>
        <strain evidence="6">CCM 8903</strain>
    </source>
</reference>
<protein>
    <submittedName>
        <fullName evidence="5">Aldolase/citrate lyase family protein</fullName>
    </submittedName>
</protein>
<name>A0ABW4E6L3_9LACO</name>
<dbReference type="PANTHER" id="PTHR32308">
    <property type="entry name" value="LYASE BETA SUBUNIT, PUTATIVE (AFU_ORTHOLOGUE AFUA_4G13030)-RELATED"/>
    <property type="match status" value="1"/>
</dbReference>
<dbReference type="Proteomes" id="UP001597252">
    <property type="component" value="Unassembled WGS sequence"/>
</dbReference>
<dbReference type="RefSeq" id="WP_125754199.1">
    <property type="nucleotide sequence ID" value="NZ_JBHTON010000032.1"/>
</dbReference>
<keyword evidence="5" id="KW-0456">Lyase</keyword>
<dbReference type="Gene3D" id="3.20.20.60">
    <property type="entry name" value="Phosphoenolpyruvate-binding domains"/>
    <property type="match status" value="1"/>
</dbReference>
<dbReference type="PANTHER" id="PTHR32308:SF10">
    <property type="entry name" value="CITRATE LYASE SUBUNIT BETA"/>
    <property type="match status" value="1"/>
</dbReference>
<accession>A0ABW4E6L3</accession>